<dbReference type="OrthoDB" id="9812372at2"/>
<evidence type="ECO:0000259" key="12">
    <source>
        <dbReference type="PROSITE" id="PS50198"/>
    </source>
</evidence>
<evidence type="ECO:0000256" key="4">
    <source>
        <dbReference type="ARBA" id="ARBA00022692"/>
    </source>
</evidence>
<comment type="subcellular location">
    <subcellularLocation>
        <location evidence="1">Cell inner membrane</location>
        <topology evidence="1">Single-pass type II membrane protein</topology>
        <orientation evidence="1">Periplasmic side</orientation>
    </subcellularLocation>
</comment>
<dbReference type="PANTHER" id="PTHR47529">
    <property type="entry name" value="PEPTIDYL-PROLYL CIS-TRANS ISOMERASE D"/>
    <property type="match status" value="1"/>
</dbReference>
<keyword evidence="14" id="KW-1185">Reference proteome</keyword>
<feature type="domain" description="PpiC" evidence="12">
    <location>
        <begin position="341"/>
        <end position="447"/>
    </location>
</feature>
<keyword evidence="11 13" id="KW-0413">Isomerase</keyword>
<dbReference type="InterPro" id="IPR046357">
    <property type="entry name" value="PPIase_dom_sf"/>
</dbReference>
<evidence type="ECO:0000313" key="13">
    <source>
        <dbReference type="EMBL" id="POS02633.1"/>
    </source>
</evidence>
<keyword evidence="2" id="KW-1003">Cell membrane</keyword>
<organism evidence="13 14">
    <name type="scientific">Flavobacterium croceum DSM 17960</name>
    <dbReference type="NCBI Taxonomy" id="1121886"/>
    <lineage>
        <taxon>Bacteria</taxon>
        <taxon>Pseudomonadati</taxon>
        <taxon>Bacteroidota</taxon>
        <taxon>Flavobacteriia</taxon>
        <taxon>Flavobacteriales</taxon>
        <taxon>Flavobacteriaceae</taxon>
        <taxon>Flavobacterium</taxon>
    </lineage>
</organism>
<evidence type="ECO:0000256" key="5">
    <source>
        <dbReference type="ARBA" id="ARBA00022989"/>
    </source>
</evidence>
<dbReference type="Proteomes" id="UP000237056">
    <property type="component" value="Unassembled WGS sequence"/>
</dbReference>
<sequence length="698" mass="76142">MAVLQKIRKRSGLLLLAIGFALLAFVVQDLFTKSSNSLSKDVGSINGKDIAFDSFSKKVANLEKSQQGMTAIQAANQVWDQEIAIALLNEEFEKAGITSGKKHIIDALSKNPQIGQNPMFVNEATGKFDIKKFETYLEKNPEIANMMDGYEKDAEVNSKYAVYNNLIRGGMYATTADGKFKYQLEKETVNFDYVGLMYSSVKDSDIKITDEDIVAYMQKHEKRFKSEGTREIEYVLIEDKASPADTEEAKAKIAALLNATVSYNKETGTNDTLPGFKSASNPYQFVSENSDKPVDTNYVTKQDLNPQVADKLYGMANGEIYGPYQDGNYFCITKMMGKKAGAKVKASHILIAFEGSKAQAKEKRTKEQAKAKAESLLAQAKANPQMFMMLALTNSEDTGSAQSGGDLGYFGPGQMVKPFNDFVFNNPVGSLGIVETEFGYHVINVTDKQDAVKLATLAQKIEPSQKTTDEAYTKATQFEMDATSGKDFAALAKKAGLSIGDAIKAKPMDEYFGPAGNQRQIVKWAYNDDTKIGDVKRFEVTNVGHVIARLKKVNEKGLMTAAEAKTMVEPILKNQKKAEKLMAKLKGSSLESVAKANNTTVQNAPMASIDNAILGSVGAEPKVVGTALGLAVNKISAPIEGNNGVYVVKTKSVTKAPKVANYDEYVKKVKATNAQASGRAIQALRNDADINDNRATFY</sequence>
<keyword evidence="5" id="KW-1133">Transmembrane helix</keyword>
<dbReference type="RefSeq" id="WP_103725289.1">
    <property type="nucleotide sequence ID" value="NZ_PQNY01000003.1"/>
</dbReference>
<keyword evidence="7" id="KW-0143">Chaperone</keyword>
<dbReference type="Pfam" id="PF13616">
    <property type="entry name" value="Rotamase_3"/>
    <property type="match status" value="1"/>
</dbReference>
<comment type="caution">
    <text evidence="13">The sequence shown here is derived from an EMBL/GenBank/DDBJ whole genome shotgun (WGS) entry which is preliminary data.</text>
</comment>
<dbReference type="GO" id="GO:0003755">
    <property type="term" value="F:peptidyl-prolyl cis-trans isomerase activity"/>
    <property type="evidence" value="ECO:0007669"/>
    <property type="project" value="UniProtKB-KW"/>
</dbReference>
<reference evidence="13 14" key="1">
    <citation type="submission" date="2018-01" db="EMBL/GenBank/DDBJ databases">
        <title>Genomic Encyclopedia of Type Strains, Phase I: the one thousand microbial genomes (KMG-I) project.</title>
        <authorList>
            <person name="Goeker M."/>
        </authorList>
    </citation>
    <scope>NUCLEOTIDE SEQUENCE [LARGE SCALE GENOMIC DNA]</scope>
    <source>
        <strain evidence="13 14">DSM 17960</strain>
    </source>
</reference>
<dbReference type="InterPro" id="IPR052029">
    <property type="entry name" value="PpiD_chaperone"/>
</dbReference>
<evidence type="ECO:0000256" key="8">
    <source>
        <dbReference type="ARBA" id="ARBA00038408"/>
    </source>
</evidence>
<evidence type="ECO:0000256" key="11">
    <source>
        <dbReference type="PROSITE-ProRule" id="PRU00278"/>
    </source>
</evidence>
<dbReference type="EMBL" id="PQNY01000003">
    <property type="protein sequence ID" value="POS02633.1"/>
    <property type="molecule type" value="Genomic_DNA"/>
</dbReference>
<keyword evidence="11" id="KW-0697">Rotamase</keyword>
<dbReference type="PANTHER" id="PTHR47529:SF1">
    <property type="entry name" value="PERIPLASMIC CHAPERONE PPID"/>
    <property type="match status" value="1"/>
</dbReference>
<evidence type="ECO:0000256" key="2">
    <source>
        <dbReference type="ARBA" id="ARBA00022475"/>
    </source>
</evidence>
<evidence type="ECO:0000256" key="1">
    <source>
        <dbReference type="ARBA" id="ARBA00004382"/>
    </source>
</evidence>
<evidence type="ECO:0000313" key="14">
    <source>
        <dbReference type="Proteomes" id="UP000237056"/>
    </source>
</evidence>
<dbReference type="SUPFAM" id="SSF54534">
    <property type="entry name" value="FKBP-like"/>
    <property type="match status" value="1"/>
</dbReference>
<keyword evidence="3" id="KW-0997">Cell inner membrane</keyword>
<dbReference type="Gene3D" id="1.10.4030.10">
    <property type="entry name" value="Porin chaperone SurA, peptide-binding domain"/>
    <property type="match status" value="1"/>
</dbReference>
<evidence type="ECO:0000256" key="9">
    <source>
        <dbReference type="ARBA" id="ARBA00040743"/>
    </source>
</evidence>
<dbReference type="SUPFAM" id="SSF109998">
    <property type="entry name" value="Triger factor/SurA peptide-binding domain-like"/>
    <property type="match status" value="1"/>
</dbReference>
<gene>
    <name evidence="13" type="ORF">Q361_103147</name>
</gene>
<accession>A0A2S4NB06</accession>
<evidence type="ECO:0000256" key="7">
    <source>
        <dbReference type="ARBA" id="ARBA00023186"/>
    </source>
</evidence>
<evidence type="ECO:0000256" key="3">
    <source>
        <dbReference type="ARBA" id="ARBA00022519"/>
    </source>
</evidence>
<dbReference type="Pfam" id="PF13623">
    <property type="entry name" value="SurA_N_2"/>
    <property type="match status" value="1"/>
</dbReference>
<dbReference type="GO" id="GO:0005886">
    <property type="term" value="C:plasma membrane"/>
    <property type="evidence" value="ECO:0007669"/>
    <property type="project" value="UniProtKB-SubCell"/>
</dbReference>
<evidence type="ECO:0000256" key="6">
    <source>
        <dbReference type="ARBA" id="ARBA00023136"/>
    </source>
</evidence>
<dbReference type="InterPro" id="IPR027304">
    <property type="entry name" value="Trigger_fact/SurA_dom_sf"/>
</dbReference>
<protein>
    <recommendedName>
        <fullName evidence="9">Periplasmic chaperone PpiD</fullName>
    </recommendedName>
    <alternativeName>
        <fullName evidence="10">Periplasmic folding chaperone</fullName>
    </alternativeName>
</protein>
<keyword evidence="6" id="KW-0472">Membrane</keyword>
<name>A0A2S4NB06_9FLAO</name>
<comment type="similarity">
    <text evidence="8">Belongs to the PpiD chaperone family.</text>
</comment>
<evidence type="ECO:0000256" key="10">
    <source>
        <dbReference type="ARBA" id="ARBA00042775"/>
    </source>
</evidence>
<dbReference type="InterPro" id="IPR000297">
    <property type="entry name" value="PPIase_PpiC"/>
</dbReference>
<dbReference type="Gene3D" id="3.10.50.40">
    <property type="match status" value="2"/>
</dbReference>
<dbReference type="PROSITE" id="PS50198">
    <property type="entry name" value="PPIC_PPIASE_2"/>
    <property type="match status" value="1"/>
</dbReference>
<dbReference type="AlphaFoldDB" id="A0A2S4NB06"/>
<keyword evidence="4" id="KW-0812">Transmembrane</keyword>
<proteinExistence type="inferred from homology"/>